<dbReference type="PANTHER" id="PTHR19432">
    <property type="entry name" value="SUGAR TRANSPORTER"/>
    <property type="match status" value="1"/>
</dbReference>
<evidence type="ECO:0000256" key="4">
    <source>
        <dbReference type="ARBA" id="ARBA00022989"/>
    </source>
</evidence>
<feature type="transmembrane region" description="Helical" evidence="7">
    <location>
        <begin position="338"/>
        <end position="361"/>
    </location>
</feature>
<feature type="transmembrane region" description="Helical" evidence="7">
    <location>
        <begin position="108"/>
        <end position="127"/>
    </location>
</feature>
<dbReference type="GO" id="GO:0008506">
    <property type="term" value="F:sucrose:proton symporter activity"/>
    <property type="evidence" value="ECO:0007669"/>
    <property type="project" value="TreeGrafter"/>
</dbReference>
<feature type="transmembrane region" description="Helical" evidence="7">
    <location>
        <begin position="36"/>
        <end position="55"/>
    </location>
</feature>
<feature type="compositionally biased region" description="Acidic residues" evidence="6">
    <location>
        <begin position="469"/>
        <end position="486"/>
    </location>
</feature>
<feature type="transmembrane region" description="Helical" evidence="7">
    <location>
        <begin position="75"/>
        <end position="96"/>
    </location>
</feature>
<name>A0A8H4Q507_9HYPO</name>
<keyword evidence="5 7" id="KW-0472">Membrane</keyword>
<keyword evidence="4 7" id="KW-1133">Transmembrane helix</keyword>
<comment type="caution">
    <text evidence="8">The sequence shown here is derived from an EMBL/GenBank/DDBJ whole genome shotgun (WGS) entry which is preliminary data.</text>
</comment>
<evidence type="ECO:0000256" key="7">
    <source>
        <dbReference type="SAM" id="Phobius"/>
    </source>
</evidence>
<keyword evidence="3 7" id="KW-0812">Transmembrane</keyword>
<evidence type="ECO:0000256" key="3">
    <source>
        <dbReference type="ARBA" id="ARBA00022692"/>
    </source>
</evidence>
<feature type="region of interest" description="Disordered" evidence="6">
    <location>
        <begin position="461"/>
        <end position="486"/>
    </location>
</feature>
<dbReference type="Proteomes" id="UP000562929">
    <property type="component" value="Unassembled WGS sequence"/>
</dbReference>
<dbReference type="Pfam" id="PF13347">
    <property type="entry name" value="MFS_2"/>
    <property type="match status" value="1"/>
</dbReference>
<feature type="transmembrane region" description="Helical" evidence="7">
    <location>
        <begin position="529"/>
        <end position="550"/>
    </location>
</feature>
<proteinExistence type="predicted"/>
<dbReference type="Gene3D" id="1.20.1250.20">
    <property type="entry name" value="MFS general substrate transporter like domains"/>
    <property type="match status" value="1"/>
</dbReference>
<keyword evidence="2" id="KW-0813">Transport</keyword>
<dbReference type="InterPro" id="IPR036259">
    <property type="entry name" value="MFS_trans_sf"/>
</dbReference>
<organism evidence="8 9">
    <name type="scientific">Ophiocordyceps camponoti-floridani</name>
    <dbReference type="NCBI Taxonomy" id="2030778"/>
    <lineage>
        <taxon>Eukaryota</taxon>
        <taxon>Fungi</taxon>
        <taxon>Dikarya</taxon>
        <taxon>Ascomycota</taxon>
        <taxon>Pezizomycotina</taxon>
        <taxon>Sordariomycetes</taxon>
        <taxon>Hypocreomycetidae</taxon>
        <taxon>Hypocreales</taxon>
        <taxon>Ophiocordycipitaceae</taxon>
        <taxon>Ophiocordyceps</taxon>
    </lineage>
</organism>
<feature type="transmembrane region" description="Helical" evidence="7">
    <location>
        <begin position="291"/>
        <end position="317"/>
    </location>
</feature>
<dbReference type="EMBL" id="JAACLJ010000005">
    <property type="protein sequence ID" value="KAF4585709.1"/>
    <property type="molecule type" value="Genomic_DNA"/>
</dbReference>
<sequence length="567" mass="60825">MSLPSSAPTDEAGPLLGSDPSAPCAPSARLNPLGNLVHVALLTLGFGGLQIAWSVELSHGSPYLLSLGLSKSLMALVWIAGPLTGSLVVPYVGVVSDKCRLRWGRRRPYLVGGTVGTVVSLLLLAWARELVSGVALLFGADVGSEGVRVAVIVFAVVGIYLVDIAVNTVQAALRAFVVDCAPPGQQELANSMAGRLTGMGNIIGYLAGYSDLPARMPFLGDTQFKILCAIASLALCLTTALSVFFIHESNPLTDNHDQPVSTPGIVSFFPAMVRSIRRLPPQTRRVCRVQFFAWIGFFPLLFYSSSYIAEIYVQPFLRAKPDMSRDEVEALYQQATRIGTFALLINAIVSLSTNVFLPLFVTPSLDSHRVPTGDGPKPDQDGDLTRRLRIPGLTVKRAWIGSLVLYAVVMFCCPLVETVEAATALIGAAGITWAMALWAPWAIIGAEISRRNGVRKVGHRDIRTAPTTGDEEEEDDDDDDDDDEDDQAGVILGIHNMAIAVPQIVATLGSSIIFRIWQKPRGTAGDNSIAVVMALGGACVLLSTLFSTGIDDAYEKDTEDTEHRPVR</sequence>
<feature type="transmembrane region" description="Helical" evidence="7">
    <location>
        <begin position="147"/>
        <end position="166"/>
    </location>
</feature>
<accession>A0A8H4Q507</accession>
<dbReference type="GO" id="GO:0005886">
    <property type="term" value="C:plasma membrane"/>
    <property type="evidence" value="ECO:0007669"/>
    <property type="project" value="TreeGrafter"/>
</dbReference>
<dbReference type="SUPFAM" id="SSF103473">
    <property type="entry name" value="MFS general substrate transporter"/>
    <property type="match status" value="1"/>
</dbReference>
<evidence type="ECO:0000256" key="1">
    <source>
        <dbReference type="ARBA" id="ARBA00004141"/>
    </source>
</evidence>
<evidence type="ECO:0000313" key="9">
    <source>
        <dbReference type="Proteomes" id="UP000562929"/>
    </source>
</evidence>
<keyword evidence="9" id="KW-1185">Reference proteome</keyword>
<evidence type="ECO:0000256" key="6">
    <source>
        <dbReference type="SAM" id="MobiDB-lite"/>
    </source>
</evidence>
<protein>
    <submittedName>
        <fullName evidence="8">General alpha-glucoside permease</fullName>
    </submittedName>
</protein>
<dbReference type="AlphaFoldDB" id="A0A8H4Q507"/>
<dbReference type="OrthoDB" id="28755at2759"/>
<dbReference type="PANTHER" id="PTHR19432:SF35">
    <property type="entry name" value="SOLUTE CARRIER FAMILY 45 MEMBER 3 ISOFORM X1"/>
    <property type="match status" value="1"/>
</dbReference>
<feature type="transmembrane region" description="Helical" evidence="7">
    <location>
        <begin position="423"/>
        <end position="444"/>
    </location>
</feature>
<evidence type="ECO:0000256" key="2">
    <source>
        <dbReference type="ARBA" id="ARBA00022448"/>
    </source>
</evidence>
<evidence type="ECO:0000256" key="5">
    <source>
        <dbReference type="ARBA" id="ARBA00023136"/>
    </source>
</evidence>
<evidence type="ECO:0000313" key="8">
    <source>
        <dbReference type="EMBL" id="KAF4585709.1"/>
    </source>
</evidence>
<gene>
    <name evidence="8" type="ORF">GQ602_005014</name>
</gene>
<reference evidence="8 9" key="1">
    <citation type="journal article" date="2020" name="G3 (Bethesda)">
        <title>Genetic Underpinnings of Host Manipulation by Ophiocordyceps as Revealed by Comparative Transcriptomics.</title>
        <authorList>
            <person name="Will I."/>
            <person name="Das B."/>
            <person name="Trinh T."/>
            <person name="Brachmann A."/>
            <person name="Ohm R.A."/>
            <person name="de Bekker C."/>
        </authorList>
    </citation>
    <scope>NUCLEOTIDE SEQUENCE [LARGE SCALE GENOMIC DNA]</scope>
    <source>
        <strain evidence="8 9">EC05</strain>
    </source>
</reference>
<feature type="transmembrane region" description="Helical" evidence="7">
    <location>
        <begin position="224"/>
        <end position="246"/>
    </location>
</feature>
<comment type="subcellular location">
    <subcellularLocation>
        <location evidence="1">Membrane</location>
        <topology evidence="1">Multi-pass membrane protein</topology>
    </subcellularLocation>
</comment>
<feature type="transmembrane region" description="Helical" evidence="7">
    <location>
        <begin position="398"/>
        <end position="416"/>
    </location>
</feature>